<dbReference type="EMBL" id="VRMN01000002">
    <property type="protein sequence ID" value="KAA8496787.1"/>
    <property type="molecule type" value="Genomic_DNA"/>
</dbReference>
<sequence>MIASVRHENESWVEHLVVRGGMQIPSDVRECEACQNVDHRDHQIWSAVARAFVQWTSRPVQLKSHVEERTLVCIHPLDASVAAVLSLRSRTNVLELSVYVQFFKGASGSHHIS</sequence>
<organism evidence="1 2">
    <name type="scientific">Porphyridium purpureum</name>
    <name type="common">Red alga</name>
    <name type="synonym">Porphyridium cruentum</name>
    <dbReference type="NCBI Taxonomy" id="35688"/>
    <lineage>
        <taxon>Eukaryota</taxon>
        <taxon>Rhodophyta</taxon>
        <taxon>Bangiophyceae</taxon>
        <taxon>Porphyridiales</taxon>
        <taxon>Porphyridiaceae</taxon>
        <taxon>Porphyridium</taxon>
    </lineage>
</organism>
<evidence type="ECO:0000313" key="2">
    <source>
        <dbReference type="Proteomes" id="UP000324585"/>
    </source>
</evidence>
<gene>
    <name evidence="1" type="ORF">FVE85_0516</name>
</gene>
<keyword evidence="2" id="KW-1185">Reference proteome</keyword>
<accession>A0A5J4Z2A3</accession>
<comment type="caution">
    <text evidence="1">The sequence shown here is derived from an EMBL/GenBank/DDBJ whole genome shotgun (WGS) entry which is preliminary data.</text>
</comment>
<name>A0A5J4Z2A3_PORPP</name>
<evidence type="ECO:0000313" key="1">
    <source>
        <dbReference type="EMBL" id="KAA8496787.1"/>
    </source>
</evidence>
<reference evidence="2" key="1">
    <citation type="journal article" date="2019" name="Nat. Commun.">
        <title>Expansion of phycobilisome linker gene families in mesophilic red algae.</title>
        <authorList>
            <person name="Lee J."/>
            <person name="Kim D."/>
            <person name="Bhattacharya D."/>
            <person name="Yoon H.S."/>
        </authorList>
    </citation>
    <scope>NUCLEOTIDE SEQUENCE [LARGE SCALE GENOMIC DNA]</scope>
    <source>
        <strain evidence="2">CCMP 1328</strain>
    </source>
</reference>
<dbReference type="Proteomes" id="UP000324585">
    <property type="component" value="Unassembled WGS sequence"/>
</dbReference>
<proteinExistence type="predicted"/>
<protein>
    <submittedName>
        <fullName evidence="1">Uncharacterized protein</fullName>
    </submittedName>
</protein>
<dbReference type="AlphaFoldDB" id="A0A5J4Z2A3"/>